<organism evidence="2 3">
    <name type="scientific">Myroides odoratimimus CIP 101113</name>
    <dbReference type="NCBI Taxonomy" id="883154"/>
    <lineage>
        <taxon>Bacteria</taxon>
        <taxon>Pseudomonadati</taxon>
        <taxon>Bacteroidota</taxon>
        <taxon>Flavobacteriia</taxon>
        <taxon>Flavobacteriales</taxon>
        <taxon>Flavobacteriaceae</taxon>
        <taxon>Myroides</taxon>
    </lineage>
</organism>
<name>A0AAV3F0K0_9FLAO</name>
<evidence type="ECO:0008006" key="4">
    <source>
        <dbReference type="Google" id="ProtNLM"/>
    </source>
</evidence>
<feature type="transmembrane region" description="Helical" evidence="1">
    <location>
        <begin position="94"/>
        <end position="111"/>
    </location>
</feature>
<keyword evidence="1" id="KW-0472">Membrane</keyword>
<evidence type="ECO:0000256" key="1">
    <source>
        <dbReference type="SAM" id="Phobius"/>
    </source>
</evidence>
<reference evidence="2 3" key="1">
    <citation type="submission" date="2011-11" db="EMBL/GenBank/DDBJ databases">
        <title>The Genome Sequence of Myroides odoratimimus CIP 101113.</title>
        <authorList>
            <person name="Earl A."/>
            <person name="Ward D."/>
            <person name="Feldgarden M."/>
            <person name="Gevers D."/>
            <person name="Huys G."/>
            <person name="Young S.K."/>
            <person name="Zeng Q."/>
            <person name="Gargeya S."/>
            <person name="Fitzgerald M."/>
            <person name="Haas B."/>
            <person name="Abouelleil A."/>
            <person name="Alvarado L."/>
            <person name="Arachchi H.M."/>
            <person name="Berlin A."/>
            <person name="Brown A."/>
            <person name="Chapman S.B."/>
            <person name="Chen Z."/>
            <person name="Dunbar C."/>
            <person name="Freedman E."/>
            <person name="Gearin G."/>
            <person name="Goldberg J."/>
            <person name="Griggs A."/>
            <person name="Gujja S."/>
            <person name="Heiman D."/>
            <person name="Howarth C."/>
            <person name="Larson L."/>
            <person name="Lui A."/>
            <person name="MacDonald P.J.P."/>
            <person name="Montmayeur A."/>
            <person name="Murphy C."/>
            <person name="Neiman D."/>
            <person name="Pearson M."/>
            <person name="Priest M."/>
            <person name="Roberts A."/>
            <person name="Saif S."/>
            <person name="Shea T."/>
            <person name="Shenoy N."/>
            <person name="Sisk P."/>
            <person name="Stolte C."/>
            <person name="Sykes S."/>
            <person name="Wortman J."/>
            <person name="Nusbaum C."/>
            <person name="Birren B."/>
        </authorList>
    </citation>
    <scope>NUCLEOTIDE SEQUENCE [LARGE SCALE GENOMIC DNA]</scope>
    <source>
        <strain evidence="2 3">CIP 101113</strain>
    </source>
</reference>
<dbReference type="Proteomes" id="UP000004834">
    <property type="component" value="Unassembled WGS sequence"/>
</dbReference>
<comment type="caution">
    <text evidence="2">The sequence shown here is derived from an EMBL/GenBank/DDBJ whole genome shotgun (WGS) entry which is preliminary data.</text>
</comment>
<dbReference type="EMBL" id="AGEE01000037">
    <property type="protein sequence ID" value="EHO08079.1"/>
    <property type="molecule type" value="Genomic_DNA"/>
</dbReference>
<evidence type="ECO:0000313" key="2">
    <source>
        <dbReference type="EMBL" id="EHO08079.1"/>
    </source>
</evidence>
<protein>
    <recommendedName>
        <fullName evidence="4">DUF1129 domain-containing protein</fullName>
    </recommendedName>
</protein>
<gene>
    <name evidence="2" type="ORF">HMPREF9715_02709</name>
</gene>
<evidence type="ECO:0000313" key="3">
    <source>
        <dbReference type="Proteomes" id="UP000004834"/>
    </source>
</evidence>
<proteinExistence type="predicted"/>
<keyword evidence="1" id="KW-0812">Transmembrane</keyword>
<dbReference type="AlphaFoldDB" id="A0AAV3F0K0"/>
<feature type="transmembrane region" description="Helical" evidence="1">
    <location>
        <begin position="159"/>
        <end position="177"/>
    </location>
</feature>
<sequence length="220" mass="25884">MKTLSTGQIKHIEETLITQYNIKYQDTRDEVLDHIACEIEELMNEGYEYEDAFRQTFINWKDLLKTDPYHFYKNTPYFISKNWIEKDSRIKNNSILLGIIIAVCQMTVLVFSDSLYFIVSMLLALVSLNIVFILRHYIKTIVSEHAVYLKKRIKKITSYNALIVVLFISILLFQHLLKKGDLLGFTQSFIIGRALFIPFSLTWTLLTYKSYKQQLSKTEV</sequence>
<feature type="transmembrane region" description="Helical" evidence="1">
    <location>
        <begin position="189"/>
        <end position="208"/>
    </location>
</feature>
<keyword evidence="1" id="KW-1133">Transmembrane helix</keyword>
<feature type="transmembrane region" description="Helical" evidence="1">
    <location>
        <begin position="117"/>
        <end position="138"/>
    </location>
</feature>
<dbReference type="RefSeq" id="WP_006264230.1">
    <property type="nucleotide sequence ID" value="NZ_JH590838.1"/>
</dbReference>
<accession>A0AAV3F0K0</accession>